<sequence>MLPRCDGMYTKRGGDFGRKTDRMVRKGWPTRIRVYRGSEKRNGEIAGSPPGSKITYVFPLFAFSTCYSEPRCKTHLPGTTIEIFTRDAELILLYQVSRNETTASSISMCRKVQII</sequence>
<evidence type="ECO:0000313" key="1">
    <source>
        <dbReference type="EMBL" id="KYN33159.1"/>
    </source>
</evidence>
<dbReference type="Proteomes" id="UP000078541">
    <property type="component" value="Unassembled WGS sequence"/>
</dbReference>
<organism evidence="1 2">
    <name type="scientific">Trachymyrmex septentrionalis</name>
    <dbReference type="NCBI Taxonomy" id="34720"/>
    <lineage>
        <taxon>Eukaryota</taxon>
        <taxon>Metazoa</taxon>
        <taxon>Ecdysozoa</taxon>
        <taxon>Arthropoda</taxon>
        <taxon>Hexapoda</taxon>
        <taxon>Insecta</taxon>
        <taxon>Pterygota</taxon>
        <taxon>Neoptera</taxon>
        <taxon>Endopterygota</taxon>
        <taxon>Hymenoptera</taxon>
        <taxon>Apocrita</taxon>
        <taxon>Aculeata</taxon>
        <taxon>Formicoidea</taxon>
        <taxon>Formicidae</taxon>
        <taxon>Myrmicinae</taxon>
        <taxon>Trachymyrmex</taxon>
    </lineage>
</organism>
<dbReference type="EMBL" id="KQ981909">
    <property type="protein sequence ID" value="KYN33159.1"/>
    <property type="molecule type" value="Genomic_DNA"/>
</dbReference>
<reference evidence="1 2" key="1">
    <citation type="submission" date="2016-03" db="EMBL/GenBank/DDBJ databases">
        <title>Trachymyrmex septentrionalis WGS genome.</title>
        <authorList>
            <person name="Nygaard S."/>
            <person name="Hu H."/>
            <person name="Boomsma J."/>
            <person name="Zhang G."/>
        </authorList>
    </citation>
    <scope>NUCLEOTIDE SEQUENCE [LARGE SCALE GENOMIC DNA]</scope>
    <source>
        <strain evidence="1">Tsep2-gDNA-1</strain>
        <tissue evidence="1">Whole body</tissue>
    </source>
</reference>
<gene>
    <name evidence="1" type="ORF">ALC56_12492</name>
</gene>
<proteinExistence type="predicted"/>
<keyword evidence="2" id="KW-1185">Reference proteome</keyword>
<dbReference type="AlphaFoldDB" id="A0A195EZ55"/>
<protein>
    <submittedName>
        <fullName evidence="1">Uncharacterized protein</fullName>
    </submittedName>
</protein>
<name>A0A195EZ55_9HYME</name>
<accession>A0A195EZ55</accession>
<evidence type="ECO:0000313" key="2">
    <source>
        <dbReference type="Proteomes" id="UP000078541"/>
    </source>
</evidence>